<dbReference type="AlphaFoldDB" id="A0A8S2AZU7"/>
<dbReference type="InterPro" id="IPR032795">
    <property type="entry name" value="DUF3741-assoc"/>
</dbReference>
<dbReference type="Proteomes" id="UP000682877">
    <property type="component" value="Chromosome 8"/>
</dbReference>
<sequence length="374" mass="42517">MKMKSSSSSASSLSLGSKTQSFGCISLILQRFLCSGTSSTYPSDQITEPSFKSRDFSSEPLTARGDEPGAVARLMGLDSIPVIDKSRVLSRSHSVKHLKRDNDEIQGKHRRVKSTLEYVELEEDNFFILSFEQNKNDKGKELGTGKCKKRRDTRKNQSETENQTHLDGKENNINAMNVSRGRERLEIGELKQHKKEKRKHRRKRREVKLRQNIKKEDLIKSNDCWSRGEDLVNCEVRSKNEEEECGSCDDSSPVSVLDYDRFAGVRVTPSQGNTSRRRLSSELESSKRDETIQEDHITLTSRSSESEIRIHGYQEMWLMICKLTVSDIEGSNWGYGKASKLEDLEGIISEDIVSNILDQLLEETITTLSLTSQV</sequence>
<protein>
    <recommendedName>
        <fullName evidence="2">DUF3741 domain-containing protein</fullName>
    </recommendedName>
</protein>
<evidence type="ECO:0000313" key="4">
    <source>
        <dbReference type="Proteomes" id="UP000682877"/>
    </source>
</evidence>
<feature type="domain" description="DUF3741" evidence="2">
    <location>
        <begin position="68"/>
        <end position="81"/>
    </location>
</feature>
<reference evidence="3" key="1">
    <citation type="submission" date="2021-01" db="EMBL/GenBank/DDBJ databases">
        <authorList>
            <person name="Bezrukov I."/>
        </authorList>
    </citation>
    <scope>NUCLEOTIDE SEQUENCE</scope>
</reference>
<feature type="region of interest" description="Disordered" evidence="1">
    <location>
        <begin position="44"/>
        <end position="65"/>
    </location>
</feature>
<keyword evidence="4" id="KW-1185">Reference proteome</keyword>
<evidence type="ECO:0000256" key="1">
    <source>
        <dbReference type="SAM" id="MobiDB-lite"/>
    </source>
</evidence>
<feature type="compositionally biased region" description="Basic and acidic residues" evidence="1">
    <location>
        <begin position="154"/>
        <end position="170"/>
    </location>
</feature>
<feature type="region of interest" description="Disordered" evidence="1">
    <location>
        <begin position="138"/>
        <end position="170"/>
    </location>
</feature>
<accession>A0A8S2AZU7</accession>
<evidence type="ECO:0000313" key="3">
    <source>
        <dbReference type="EMBL" id="CAE6247935.1"/>
    </source>
</evidence>
<dbReference type="PANTHER" id="PTHR35499:SF1">
    <property type="entry name" value="DUF3741 DOMAIN-CONTAINING PROTEIN"/>
    <property type="match status" value="1"/>
</dbReference>
<dbReference type="Pfam" id="PF14383">
    <property type="entry name" value="VARLMGL"/>
    <property type="match status" value="1"/>
</dbReference>
<dbReference type="EMBL" id="LR999458">
    <property type="protein sequence ID" value="CAE6247935.1"/>
    <property type="molecule type" value="Genomic_DNA"/>
</dbReference>
<evidence type="ECO:0000259" key="2">
    <source>
        <dbReference type="Pfam" id="PF14383"/>
    </source>
</evidence>
<gene>
    <name evidence="3" type="ORF">AARE701A_LOCUS21849</name>
</gene>
<proteinExistence type="predicted"/>
<organism evidence="3 4">
    <name type="scientific">Arabidopsis arenosa</name>
    <name type="common">Sand rock-cress</name>
    <name type="synonym">Cardaminopsis arenosa</name>
    <dbReference type="NCBI Taxonomy" id="38785"/>
    <lineage>
        <taxon>Eukaryota</taxon>
        <taxon>Viridiplantae</taxon>
        <taxon>Streptophyta</taxon>
        <taxon>Embryophyta</taxon>
        <taxon>Tracheophyta</taxon>
        <taxon>Spermatophyta</taxon>
        <taxon>Magnoliopsida</taxon>
        <taxon>eudicotyledons</taxon>
        <taxon>Gunneridae</taxon>
        <taxon>Pentapetalae</taxon>
        <taxon>rosids</taxon>
        <taxon>malvids</taxon>
        <taxon>Brassicales</taxon>
        <taxon>Brassicaceae</taxon>
        <taxon>Camelineae</taxon>
        <taxon>Arabidopsis</taxon>
    </lineage>
</organism>
<name>A0A8S2AZU7_ARAAE</name>
<dbReference type="PANTHER" id="PTHR35499">
    <property type="entry name" value="OS05G0128300 PROTEIN"/>
    <property type="match status" value="1"/>
</dbReference>